<feature type="domain" description="Ketoreductase" evidence="3">
    <location>
        <begin position="12"/>
        <end position="232"/>
    </location>
</feature>
<dbReference type="OrthoDB" id="517007at2"/>
<dbReference type="GO" id="GO:0006633">
    <property type="term" value="P:fatty acid biosynthetic process"/>
    <property type="evidence" value="ECO:0007669"/>
    <property type="project" value="TreeGrafter"/>
</dbReference>
<evidence type="ECO:0000259" key="3">
    <source>
        <dbReference type="SMART" id="SM00822"/>
    </source>
</evidence>
<dbReference type="CDD" id="cd05233">
    <property type="entry name" value="SDR_c"/>
    <property type="match status" value="1"/>
</dbReference>
<keyword evidence="4" id="KW-0614">Plasmid</keyword>
<keyword evidence="5" id="KW-1185">Reference proteome</keyword>
<dbReference type="FunFam" id="3.40.50.720:FF:000084">
    <property type="entry name" value="Short-chain dehydrogenase reductase"/>
    <property type="match status" value="1"/>
</dbReference>
<dbReference type="PRINTS" id="PR00080">
    <property type="entry name" value="SDRFAMILY"/>
</dbReference>
<dbReference type="AlphaFoldDB" id="F8JJG4"/>
<dbReference type="GO" id="GO:0016616">
    <property type="term" value="F:oxidoreductase activity, acting on the CH-OH group of donors, NAD or NADP as acceptor"/>
    <property type="evidence" value="ECO:0007669"/>
    <property type="project" value="UniProtKB-ARBA"/>
</dbReference>
<dbReference type="EMBL" id="CP003229">
    <property type="protein sequence ID" value="AEW98711.1"/>
    <property type="molecule type" value="Genomic_DNA"/>
</dbReference>
<organism evidence="4 5">
    <name type="scientific">Streptantibioticus cattleyicolor (strain ATCC 35852 / DSM 46488 / JCM 4925 / NBRC 14057 / NRRL 8057)</name>
    <name type="common">Streptomyces cattleya</name>
    <dbReference type="NCBI Taxonomy" id="1003195"/>
    <lineage>
        <taxon>Bacteria</taxon>
        <taxon>Bacillati</taxon>
        <taxon>Actinomycetota</taxon>
        <taxon>Actinomycetes</taxon>
        <taxon>Kitasatosporales</taxon>
        <taxon>Streptomycetaceae</taxon>
        <taxon>Streptantibioticus</taxon>
    </lineage>
</organism>
<comment type="similarity">
    <text evidence="1">Belongs to the short-chain dehydrogenases/reductases (SDR) family.</text>
</comment>
<dbReference type="SUPFAM" id="SSF51735">
    <property type="entry name" value="NAD(P)-binding Rossmann-fold domains"/>
    <property type="match status" value="1"/>
</dbReference>
<dbReference type="Proteomes" id="UP000007842">
    <property type="component" value="Plasmid pSCATT"/>
</dbReference>
<dbReference type="Gene3D" id="3.40.50.720">
    <property type="entry name" value="NAD(P)-binding Rossmann-like Domain"/>
    <property type="match status" value="1"/>
</dbReference>
<dbReference type="HOGENOM" id="CLU_010194_1_3_11"/>
<dbReference type="PANTHER" id="PTHR42760:SF133">
    <property type="entry name" value="3-OXOACYL-[ACYL-CARRIER-PROTEIN] REDUCTASE"/>
    <property type="match status" value="1"/>
</dbReference>
<evidence type="ECO:0000313" key="4">
    <source>
        <dbReference type="EMBL" id="AEW98711.1"/>
    </source>
</evidence>
<dbReference type="PRINTS" id="PR00081">
    <property type="entry name" value="GDHRDH"/>
</dbReference>
<evidence type="ECO:0000313" key="5">
    <source>
        <dbReference type="Proteomes" id="UP000007842"/>
    </source>
</evidence>
<accession>G8XGF3</accession>
<dbReference type="SMART" id="SM00822">
    <property type="entry name" value="PKS_KR"/>
    <property type="match status" value="1"/>
</dbReference>
<dbReference type="KEGG" id="scy:SCATT_p05180"/>
<evidence type="ECO:0000256" key="1">
    <source>
        <dbReference type="ARBA" id="ARBA00006484"/>
    </source>
</evidence>
<dbReference type="PATRIC" id="fig|1003195.11.peg.1170"/>
<dbReference type="KEGG" id="sct:SCAT_p1210"/>
<name>F8JJG4_STREN</name>
<dbReference type="InterPro" id="IPR036291">
    <property type="entry name" value="NAD(P)-bd_dom_sf"/>
</dbReference>
<accession>F8JJG4</accession>
<dbReference type="Pfam" id="PF13561">
    <property type="entry name" value="adh_short_C2"/>
    <property type="match status" value="1"/>
</dbReference>
<gene>
    <name evidence="4" type="ordered locus">SCATT_p05180</name>
</gene>
<dbReference type="PANTHER" id="PTHR42760">
    <property type="entry name" value="SHORT-CHAIN DEHYDROGENASES/REDUCTASES FAMILY MEMBER"/>
    <property type="match status" value="1"/>
</dbReference>
<geneLocation type="plasmid" evidence="4 5">
    <name>pSCATT</name>
</geneLocation>
<proteinExistence type="inferred from homology"/>
<protein>
    <submittedName>
        <fullName evidence="4">Short chain dehydrogenase</fullName>
    </submittedName>
</protein>
<dbReference type="RefSeq" id="WP_014151659.1">
    <property type="nucleotide sequence ID" value="NC_016113.1"/>
</dbReference>
<sequence length="279" mass="28782">MTVTDLFRLDDVRALITGASRGIGAAIAQAFAESGARVALAARTERATEDVAGRIGRSCGTEAHRVAGDLADPEVAPRLVDQAAHALGGLDVLVHNAGVLPTDPQGNPVLKPFARSTPEEWQPVVAVNLAATVALCRAAHRHLLESPRPSVLLVSSVAGLIGVPTMEAYGVTKAAQVSLARSLATGWAPQRIRVNALCPGWVRTDMTSVVHGDEALSGHLLRHVPMRRWADPGEVAGSAVFLTSPAASFITGQALVIDGGLSVPHGGLADLAAGPPDGM</sequence>
<dbReference type="InterPro" id="IPR002347">
    <property type="entry name" value="SDR_fam"/>
</dbReference>
<dbReference type="InterPro" id="IPR057326">
    <property type="entry name" value="KR_dom"/>
</dbReference>
<keyword evidence="2" id="KW-0560">Oxidoreductase</keyword>
<dbReference type="GO" id="GO:0048038">
    <property type="term" value="F:quinone binding"/>
    <property type="evidence" value="ECO:0007669"/>
    <property type="project" value="TreeGrafter"/>
</dbReference>
<evidence type="ECO:0000256" key="2">
    <source>
        <dbReference type="ARBA" id="ARBA00023002"/>
    </source>
</evidence>
<reference evidence="5" key="1">
    <citation type="submission" date="2011-12" db="EMBL/GenBank/DDBJ databases">
        <title>Complete genome sequence of Streptomyces cattleya strain DSM 46488.</title>
        <authorList>
            <person name="Ou H.-Y."/>
            <person name="Li P."/>
            <person name="Zhao C."/>
            <person name="O'Hagan D."/>
            <person name="Deng Z."/>
        </authorList>
    </citation>
    <scope>NUCLEOTIDE SEQUENCE [LARGE SCALE GENOMIC DNA]</scope>
    <source>
        <strain evidence="5">ATCC 35852 / DSM 46488 / JCM 4925 / NBRC 14057 / NRRL 8057</strain>
        <plasmid evidence="5">Plasmid pSCATT</plasmid>
    </source>
</reference>